<sequence>MRKVALLLLLALLIFSLHLFKPEAREERLRHFLESQYVPEAGLLRAAVKAYPDNETIYIANDNLLASKALEILNSPLAPRIREKLNEYSGGWNGKVDVLLGKPIEGFYCSKLLKIGSVYSKKFKANFSIMWELTNKTCPMKDWMEYADLIAYAAINATLSGDIERAYKLYEGMLKLWDGHGFRDKAFNGVYQTYKCALFIYVHRLLHKPKVGEEVYRKCSKIIIELQGEDGGIITGYKVKDGKIIPWGDENTETTSIVVLAFYSPGFPIGNT</sequence>
<dbReference type="Proteomes" id="UP000000810">
    <property type="component" value="Chromosome"/>
</dbReference>
<reference evidence="1" key="1">
    <citation type="submission" date="1999-07" db="EMBL/GenBank/DDBJ databases">
        <authorList>
            <person name="Genoscope"/>
        </authorList>
    </citation>
    <scope>NUCLEOTIDE SEQUENCE</scope>
    <source>
        <strain evidence="1">Orsay</strain>
    </source>
</reference>
<evidence type="ECO:0000313" key="4">
    <source>
        <dbReference type="Proteomes" id="UP000009139"/>
    </source>
</evidence>
<dbReference type="RefSeq" id="WP_010868021.1">
    <property type="nucleotide sequence ID" value="NC_000868.1"/>
</dbReference>
<dbReference type="PATRIC" id="fig|272844.11.peg.950"/>
<evidence type="ECO:0000313" key="2">
    <source>
        <dbReference type="EMBL" id="CCE70305.1"/>
    </source>
</evidence>
<reference evidence="1 3" key="4">
    <citation type="journal article" date="2003" name="Mol. Microbiol.">
        <title>An integrated analysis of the genome of the hyperthermophilic archaeon Pyrococcus abyssi.</title>
        <authorList>
            <person name="Cohen G."/>
            <person name="Barbe V."/>
            <person name="Flament D."/>
            <person name="Galperin M."/>
            <person name="Heilig R."/>
            <person name="Ripp R."/>
            <person name="Lecompte O."/>
            <person name="Prieur D."/>
            <person name="Poch O."/>
            <person name="Quellerou J."/>
            <person name="Thierry J.C."/>
            <person name="Van der Oost J."/>
            <person name="Weissenbach J."/>
            <person name="Zivanovic Y."/>
            <person name="Forterre P."/>
        </authorList>
    </citation>
    <scope>NUCLEOTIDE SEQUENCE [LARGE SCALE GENOMIC DNA]</scope>
    <source>
        <strain evidence="3">GE5 / Orsay</strain>
        <strain evidence="1">Orsay</strain>
    </source>
</reference>
<proteinExistence type="predicted"/>
<dbReference type="KEGG" id="pab:PAB0602"/>
<dbReference type="EMBL" id="HE613800">
    <property type="protein sequence ID" value="CCE70305.1"/>
    <property type="molecule type" value="Genomic_DNA"/>
</dbReference>
<gene>
    <name evidence="1" type="ordered locus">PAB0602</name>
</gene>
<dbReference type="SUPFAM" id="SSF48239">
    <property type="entry name" value="Terpenoid cyclases/Protein prenyltransferases"/>
    <property type="match status" value="1"/>
</dbReference>
<dbReference type="HOGENOM" id="CLU_955179_0_0_2"/>
<organism evidence="1 3">
    <name type="scientific">Pyrococcus abyssi (strain GE5 / Orsay)</name>
    <dbReference type="NCBI Taxonomy" id="272844"/>
    <lineage>
        <taxon>Archaea</taxon>
        <taxon>Methanobacteriati</taxon>
        <taxon>Methanobacteriota</taxon>
        <taxon>Thermococci</taxon>
        <taxon>Thermococcales</taxon>
        <taxon>Thermococcaceae</taxon>
        <taxon>Pyrococcus</taxon>
    </lineage>
</organism>
<accession>Q9V093</accession>
<protein>
    <submittedName>
        <fullName evidence="1">Uncharacterized protein</fullName>
    </submittedName>
</protein>
<dbReference type="EMBL" id="AJ248285">
    <property type="protein sequence ID" value="CAB49812.1"/>
    <property type="molecule type" value="Genomic_DNA"/>
</dbReference>
<dbReference type="InterPro" id="IPR008930">
    <property type="entry name" value="Terpenoid_cyclase/PrenylTrfase"/>
</dbReference>
<evidence type="ECO:0000313" key="1">
    <source>
        <dbReference type="EMBL" id="CAB49812.1"/>
    </source>
</evidence>
<keyword evidence="3" id="KW-1185">Reference proteome</keyword>
<dbReference type="AlphaFoldDB" id="Q9V093"/>
<dbReference type="PIR" id="C75137">
    <property type="entry name" value="C75137"/>
</dbReference>
<evidence type="ECO:0000313" key="3">
    <source>
        <dbReference type="Proteomes" id="UP000000810"/>
    </source>
</evidence>
<reference evidence="2 4" key="5">
    <citation type="journal article" date="2012" name="Curr. Microbiol.">
        <title>Re-annotation of two hyperthermophilic archaea Pyrococcus abyssi GE5 and Pyrococcus furiosus DSM 3638.</title>
        <authorList>
            <person name="Gao J."/>
            <person name="Wang J."/>
        </authorList>
    </citation>
    <scope>GENOME REANNOTATION</scope>
    <source>
        <strain evidence="2">GE5</strain>
        <strain evidence="4">GE5 / Orsay</strain>
    </source>
</reference>
<dbReference type="OrthoDB" id="21357at2157"/>
<dbReference type="STRING" id="272844.PAB0602"/>
<dbReference type="Proteomes" id="UP000009139">
    <property type="component" value="Chromosome"/>
</dbReference>
<reference evidence="1" key="2">
    <citation type="journal article" date="2000" name="J. Mol. Biol.">
        <title>Archaeal homologs of eukaryotic methylation guide small nucleolar RNAs: lessons from the Pyrococcus genomes.</title>
        <authorList>
            <person name="Gaspin C."/>
            <person name="Cavaille J."/>
            <person name="Erauso G."/>
        </authorList>
    </citation>
    <scope>NUCLEOTIDE SEQUENCE</scope>
    <source>
        <strain evidence="1">Orsay</strain>
    </source>
</reference>
<dbReference type="eggNOG" id="arCOG07088">
    <property type="taxonomic scope" value="Archaea"/>
</dbReference>
<reference evidence="1" key="3">
    <citation type="journal article" date="2001" name="Genome Res.">
        <title>Genome evolution at the genus level: comparison of three complete genomes of hyperthermophilic archaea.</title>
        <authorList>
            <person name="Lecompte O."/>
            <person name="Ripp R."/>
            <person name="Puzos-Barbe V."/>
            <person name="Duprat S."/>
            <person name="Heilig R."/>
            <person name="Dietrich J."/>
            <person name="Thierry J.C."/>
            <person name="Poch O."/>
        </authorList>
    </citation>
    <scope>NUCLEOTIDE SEQUENCE</scope>
    <source>
        <strain evidence="1">Orsay</strain>
    </source>
</reference>
<name>Q9V093_PYRAB</name>